<sequence>MGKENEDRDLHCSSIQGPTDQPPYPQIFREKSSDEKKTLKGKDKIASPHSREKHIQRKGSEPNPNKEENSEETKLKAGNSTAGSEPESSSYRENCKKREIGSKDSCQDRAGNCPEEECSLPLKKKSRSSTAVHNSEIQETYDAHHRGHSRACT</sequence>
<feature type="compositionally biased region" description="Polar residues" evidence="1">
    <location>
        <begin position="128"/>
        <end position="138"/>
    </location>
</feature>
<feature type="non-terminal residue" evidence="2">
    <location>
        <position position="153"/>
    </location>
</feature>
<dbReference type="PANTHER" id="PTHR31883:SF1">
    <property type="entry name" value="PROTEIN FRG2-LIKE-2"/>
    <property type="match status" value="1"/>
</dbReference>
<evidence type="ECO:0000256" key="1">
    <source>
        <dbReference type="SAM" id="MobiDB-lite"/>
    </source>
</evidence>
<feature type="compositionally biased region" description="Basic and acidic residues" evidence="1">
    <location>
        <begin position="28"/>
        <end position="50"/>
    </location>
</feature>
<feature type="compositionally biased region" description="Basic and acidic residues" evidence="1">
    <location>
        <begin position="58"/>
        <end position="75"/>
    </location>
</feature>
<gene>
    <name evidence="2" type="ORF">EGM_14885</name>
</gene>
<proteinExistence type="predicted"/>
<feature type="compositionally biased region" description="Basic and acidic residues" evidence="1">
    <location>
        <begin position="93"/>
        <end position="107"/>
    </location>
</feature>
<reference evidence="2" key="1">
    <citation type="journal article" date="2011" name="Nat. Biotechnol.">
        <title>Genome sequencing and comparison of two nonhuman primate animal models, the cynomolgus and Chinese rhesus macaques.</title>
        <authorList>
            <person name="Yan G."/>
            <person name="Zhang G."/>
            <person name="Fang X."/>
            <person name="Zhang Y."/>
            <person name="Li C."/>
            <person name="Ling F."/>
            <person name="Cooper D.N."/>
            <person name="Li Q."/>
            <person name="Li Y."/>
            <person name="van Gool A.J."/>
            <person name="Du H."/>
            <person name="Chen J."/>
            <person name="Chen R."/>
            <person name="Zhang P."/>
            <person name="Huang Z."/>
            <person name="Thompson J.R."/>
            <person name="Meng Y."/>
            <person name="Bai Y."/>
            <person name="Wang J."/>
            <person name="Zhuo M."/>
            <person name="Wang T."/>
            <person name="Huang Y."/>
            <person name="Wei L."/>
            <person name="Li J."/>
            <person name="Wang Z."/>
            <person name="Hu H."/>
            <person name="Yang P."/>
            <person name="Le L."/>
            <person name="Stenson P.D."/>
            <person name="Li B."/>
            <person name="Liu X."/>
            <person name="Ball E.V."/>
            <person name="An N."/>
            <person name="Huang Q."/>
            <person name="Zhang Y."/>
            <person name="Fan W."/>
            <person name="Zhang X."/>
            <person name="Li Y."/>
            <person name="Wang W."/>
            <person name="Katze M.G."/>
            <person name="Su B."/>
            <person name="Nielsen R."/>
            <person name="Yang H."/>
            <person name="Wang J."/>
            <person name="Wang X."/>
            <person name="Wang J."/>
        </authorList>
    </citation>
    <scope>NUCLEOTIDE SEQUENCE [LARGE SCALE GENOMIC DNA]</scope>
    <source>
        <strain evidence="2">CE-4</strain>
    </source>
</reference>
<dbReference type="EMBL" id="CM001280">
    <property type="protein sequence ID" value="EHH54119.1"/>
    <property type="molecule type" value="Genomic_DNA"/>
</dbReference>
<accession>G7P6Q1</accession>
<feature type="compositionally biased region" description="Polar residues" evidence="1">
    <location>
        <begin position="78"/>
        <end position="92"/>
    </location>
</feature>
<name>G7P6Q1_MACFA</name>
<dbReference type="AlphaFoldDB" id="G7P6Q1"/>
<dbReference type="PRINTS" id="PR02074">
    <property type="entry name" value="PROTEINFRG2"/>
</dbReference>
<protein>
    <submittedName>
        <fullName evidence="2">Uncharacterized protein</fullName>
    </submittedName>
</protein>
<dbReference type="Pfam" id="PF15315">
    <property type="entry name" value="FRG2"/>
    <property type="match status" value="1"/>
</dbReference>
<dbReference type="Proteomes" id="UP000009130">
    <property type="component" value="Chromosome 5"/>
</dbReference>
<evidence type="ECO:0000313" key="2">
    <source>
        <dbReference type="EMBL" id="EHH54119.1"/>
    </source>
</evidence>
<feature type="region of interest" description="Disordered" evidence="1">
    <location>
        <begin position="1"/>
        <end position="153"/>
    </location>
</feature>
<organism>
    <name type="scientific">Macaca fascicularis</name>
    <name type="common">Crab-eating macaque</name>
    <name type="synonym">Cynomolgus monkey</name>
    <dbReference type="NCBI Taxonomy" id="9541"/>
    <lineage>
        <taxon>Eukaryota</taxon>
        <taxon>Metazoa</taxon>
        <taxon>Chordata</taxon>
        <taxon>Craniata</taxon>
        <taxon>Vertebrata</taxon>
        <taxon>Euteleostomi</taxon>
        <taxon>Mammalia</taxon>
        <taxon>Eutheria</taxon>
        <taxon>Euarchontoglires</taxon>
        <taxon>Primates</taxon>
        <taxon>Haplorrhini</taxon>
        <taxon>Catarrhini</taxon>
        <taxon>Cercopithecidae</taxon>
        <taxon>Cercopithecinae</taxon>
        <taxon>Macaca</taxon>
    </lineage>
</organism>
<dbReference type="PANTHER" id="PTHR31883">
    <property type="entry name" value="PROTEIN FRG2-RELATED"/>
    <property type="match status" value="1"/>
</dbReference>
<feature type="compositionally biased region" description="Basic and acidic residues" evidence="1">
    <location>
        <begin position="1"/>
        <end position="11"/>
    </location>
</feature>
<dbReference type="InterPro" id="IPR026245">
    <property type="entry name" value="FRG2"/>
</dbReference>